<evidence type="ECO:0000259" key="5">
    <source>
        <dbReference type="PROSITE" id="PS50931"/>
    </source>
</evidence>
<dbReference type="CDD" id="cd08414">
    <property type="entry name" value="PBP2_LTTR_aromatics_like"/>
    <property type="match status" value="1"/>
</dbReference>
<dbReference type="InterPro" id="IPR005119">
    <property type="entry name" value="LysR_subst-bd"/>
</dbReference>
<dbReference type="InterPro" id="IPR000847">
    <property type="entry name" value="LysR_HTH_N"/>
</dbReference>
<proteinExistence type="inferred from homology"/>
<dbReference type="InterPro" id="IPR036390">
    <property type="entry name" value="WH_DNA-bd_sf"/>
</dbReference>
<keyword evidence="2" id="KW-0805">Transcription regulation</keyword>
<dbReference type="InterPro" id="IPR036388">
    <property type="entry name" value="WH-like_DNA-bd_sf"/>
</dbReference>
<dbReference type="Gene3D" id="3.40.190.10">
    <property type="entry name" value="Periplasmic binding protein-like II"/>
    <property type="match status" value="2"/>
</dbReference>
<dbReference type="SUPFAM" id="SSF46785">
    <property type="entry name" value="Winged helix' DNA-binding domain"/>
    <property type="match status" value="1"/>
</dbReference>
<reference evidence="6 7" key="1">
    <citation type="submission" date="2023-07" db="EMBL/GenBank/DDBJ databases">
        <title>Nocardioides sp. nov WY-20 isolated from soil.</title>
        <authorList>
            <person name="Liu B."/>
            <person name="Wan Y."/>
        </authorList>
    </citation>
    <scope>NUCLEOTIDE SEQUENCE [LARGE SCALE GENOMIC DNA]</scope>
    <source>
        <strain evidence="6 7">WY-20</strain>
    </source>
</reference>
<dbReference type="EMBL" id="JAUQTA010000001">
    <property type="protein sequence ID" value="MDO7867243.1"/>
    <property type="molecule type" value="Genomic_DNA"/>
</dbReference>
<accession>A0ABT9B249</accession>
<evidence type="ECO:0000256" key="4">
    <source>
        <dbReference type="ARBA" id="ARBA00023163"/>
    </source>
</evidence>
<sequence>MDVHTRKLRCFLVVAEELHFSRAAARIFLTQQALSRQIRELEEELGVALFERTTRRVALTPAGEAFRETTAQLLAGFDDAVEAARRTDRAMSGRLRIGFCPGAALELTTPILGDFREAFPDVDLDLREFPANDPSAGLATGVSDVAFIRLPQGTDGIETEDLFVDPCIAAVASGHRLAGRTTVTVADLLDEPLTLSDTADDVYKAFWSLRDARTDPPPKIHPVSSVTEEVALVATGMAVSVTSSAVQTFTPMPGVSYLPIEDWPGSRVALGWHAGERSRIVAHFVNTVCAVRDRETDLVRSLERRGLPDA</sequence>
<name>A0ABT9B249_9ACTN</name>
<evidence type="ECO:0000313" key="6">
    <source>
        <dbReference type="EMBL" id="MDO7867243.1"/>
    </source>
</evidence>
<dbReference type="Proteomes" id="UP001233314">
    <property type="component" value="Unassembled WGS sequence"/>
</dbReference>
<feature type="domain" description="HTH lysR-type" evidence="5">
    <location>
        <begin position="1"/>
        <end position="60"/>
    </location>
</feature>
<protein>
    <submittedName>
        <fullName evidence="6">LysR family transcriptional regulator</fullName>
    </submittedName>
</protein>
<dbReference type="PRINTS" id="PR00039">
    <property type="entry name" value="HTHLYSR"/>
</dbReference>
<comment type="caution">
    <text evidence="6">The sequence shown here is derived from an EMBL/GenBank/DDBJ whole genome shotgun (WGS) entry which is preliminary data.</text>
</comment>
<evidence type="ECO:0000313" key="7">
    <source>
        <dbReference type="Proteomes" id="UP001233314"/>
    </source>
</evidence>
<organism evidence="6 7">
    <name type="scientific">Nocardioides jiangxiensis</name>
    <dbReference type="NCBI Taxonomy" id="3064524"/>
    <lineage>
        <taxon>Bacteria</taxon>
        <taxon>Bacillati</taxon>
        <taxon>Actinomycetota</taxon>
        <taxon>Actinomycetes</taxon>
        <taxon>Propionibacteriales</taxon>
        <taxon>Nocardioidaceae</taxon>
        <taxon>Nocardioides</taxon>
    </lineage>
</organism>
<dbReference type="PANTHER" id="PTHR30346">
    <property type="entry name" value="TRANSCRIPTIONAL DUAL REGULATOR HCAR-RELATED"/>
    <property type="match status" value="1"/>
</dbReference>
<keyword evidence="3" id="KW-0238">DNA-binding</keyword>
<gene>
    <name evidence="6" type="ORF">Q5722_02570</name>
</gene>
<dbReference type="Pfam" id="PF03466">
    <property type="entry name" value="LysR_substrate"/>
    <property type="match status" value="1"/>
</dbReference>
<dbReference type="PROSITE" id="PS50931">
    <property type="entry name" value="HTH_LYSR"/>
    <property type="match status" value="1"/>
</dbReference>
<comment type="similarity">
    <text evidence="1">Belongs to the LysR transcriptional regulatory family.</text>
</comment>
<evidence type="ECO:0000256" key="3">
    <source>
        <dbReference type="ARBA" id="ARBA00023125"/>
    </source>
</evidence>
<evidence type="ECO:0000256" key="2">
    <source>
        <dbReference type="ARBA" id="ARBA00023015"/>
    </source>
</evidence>
<keyword evidence="4" id="KW-0804">Transcription</keyword>
<dbReference type="PANTHER" id="PTHR30346:SF0">
    <property type="entry name" value="HCA OPERON TRANSCRIPTIONAL ACTIVATOR HCAR"/>
    <property type="match status" value="1"/>
</dbReference>
<evidence type="ECO:0000256" key="1">
    <source>
        <dbReference type="ARBA" id="ARBA00009437"/>
    </source>
</evidence>
<dbReference type="SUPFAM" id="SSF53850">
    <property type="entry name" value="Periplasmic binding protein-like II"/>
    <property type="match status" value="1"/>
</dbReference>
<keyword evidence="7" id="KW-1185">Reference proteome</keyword>
<dbReference type="RefSeq" id="WP_305026648.1">
    <property type="nucleotide sequence ID" value="NZ_JAUQTA010000001.1"/>
</dbReference>
<dbReference type="Pfam" id="PF00126">
    <property type="entry name" value="HTH_1"/>
    <property type="match status" value="1"/>
</dbReference>
<dbReference type="Gene3D" id="1.10.10.10">
    <property type="entry name" value="Winged helix-like DNA-binding domain superfamily/Winged helix DNA-binding domain"/>
    <property type="match status" value="1"/>
</dbReference>